<evidence type="ECO:0000313" key="3">
    <source>
        <dbReference type="Proteomes" id="UP000655589"/>
    </source>
</evidence>
<dbReference type="InterPro" id="IPR009339">
    <property type="entry name" value="DUF998"/>
</dbReference>
<organism evidence="2 3">
    <name type="scientific">Promicromonospora citrea</name>
    <dbReference type="NCBI Taxonomy" id="43677"/>
    <lineage>
        <taxon>Bacteria</taxon>
        <taxon>Bacillati</taxon>
        <taxon>Actinomycetota</taxon>
        <taxon>Actinomycetes</taxon>
        <taxon>Micrococcales</taxon>
        <taxon>Promicromonosporaceae</taxon>
        <taxon>Promicromonospora</taxon>
    </lineage>
</organism>
<accession>A0A8H9L5W3</accession>
<evidence type="ECO:0008006" key="4">
    <source>
        <dbReference type="Google" id="ProtNLM"/>
    </source>
</evidence>
<dbReference type="AlphaFoldDB" id="A0A8H9L5W3"/>
<keyword evidence="3" id="KW-1185">Reference proteome</keyword>
<dbReference type="EMBL" id="BMPT01000014">
    <property type="protein sequence ID" value="GGM34340.1"/>
    <property type="molecule type" value="Genomic_DNA"/>
</dbReference>
<evidence type="ECO:0000256" key="1">
    <source>
        <dbReference type="SAM" id="Phobius"/>
    </source>
</evidence>
<gene>
    <name evidence="2" type="ORF">GCM10010102_32370</name>
</gene>
<reference evidence="2" key="2">
    <citation type="submission" date="2020-09" db="EMBL/GenBank/DDBJ databases">
        <authorList>
            <person name="Sun Q."/>
            <person name="Ohkuma M."/>
        </authorList>
    </citation>
    <scope>NUCLEOTIDE SEQUENCE</scope>
    <source>
        <strain evidence="2">JCM 3051</strain>
    </source>
</reference>
<name>A0A8H9L5W3_9MICO</name>
<feature type="transmembrane region" description="Helical" evidence="1">
    <location>
        <begin position="148"/>
        <end position="172"/>
    </location>
</feature>
<reference evidence="2" key="1">
    <citation type="journal article" date="2014" name="Int. J. Syst. Evol. Microbiol.">
        <title>Complete genome sequence of Corynebacterium casei LMG S-19264T (=DSM 44701T), isolated from a smear-ripened cheese.</title>
        <authorList>
            <consortium name="US DOE Joint Genome Institute (JGI-PGF)"/>
            <person name="Walter F."/>
            <person name="Albersmeier A."/>
            <person name="Kalinowski J."/>
            <person name="Ruckert C."/>
        </authorList>
    </citation>
    <scope>NUCLEOTIDE SEQUENCE</scope>
    <source>
        <strain evidence="2">JCM 3051</strain>
    </source>
</reference>
<feature type="transmembrane region" description="Helical" evidence="1">
    <location>
        <begin position="84"/>
        <end position="101"/>
    </location>
</feature>
<dbReference type="Proteomes" id="UP000655589">
    <property type="component" value="Unassembled WGS sequence"/>
</dbReference>
<dbReference type="RefSeq" id="WP_171104623.1">
    <property type="nucleotide sequence ID" value="NZ_BMPT01000014.1"/>
</dbReference>
<keyword evidence="1" id="KW-1133">Transmembrane helix</keyword>
<proteinExistence type="predicted"/>
<feature type="transmembrane region" description="Helical" evidence="1">
    <location>
        <begin position="184"/>
        <end position="204"/>
    </location>
</feature>
<evidence type="ECO:0000313" key="2">
    <source>
        <dbReference type="EMBL" id="GGM34340.1"/>
    </source>
</evidence>
<keyword evidence="1" id="KW-0472">Membrane</keyword>
<feature type="transmembrane region" description="Helical" evidence="1">
    <location>
        <begin position="113"/>
        <end position="136"/>
    </location>
</feature>
<keyword evidence="1" id="KW-0812">Transmembrane</keyword>
<dbReference type="Pfam" id="PF06197">
    <property type="entry name" value="DUF998"/>
    <property type="match status" value="1"/>
</dbReference>
<comment type="caution">
    <text evidence="2">The sequence shown here is derived from an EMBL/GenBank/DDBJ whole genome shotgun (WGS) entry which is preliminary data.</text>
</comment>
<sequence length="219" mass="22752">METEPYPKQALYLAAPALAALAGVHLLPDAGGVDPVRELMSEYPVRSDVGTLYTLALLVANVAVMILGVHWVRHGILRSRPGAAVLLAAWCLSLLGLTVFLKDPAGSDGTLTGAVHMVCTVVNFAAMPALCALLWWQHRRDARWRAPATAVGVVAVLTAACVVPFAVVLASGEPGALSSASLGLVERVVVGLDVVAVVVLAGWSGRAARPDAPRPSSAR</sequence>
<protein>
    <recommendedName>
        <fullName evidence="4">DUF998 domain-containing protein</fullName>
    </recommendedName>
</protein>
<feature type="transmembrane region" description="Helical" evidence="1">
    <location>
        <begin position="50"/>
        <end position="72"/>
    </location>
</feature>